<dbReference type="Proteomes" id="UP000323067">
    <property type="component" value="Chromosome vi"/>
</dbReference>
<protein>
    <submittedName>
        <fullName evidence="2">Uncharacterized protein</fullName>
    </submittedName>
</protein>
<proteinExistence type="predicted"/>
<dbReference type="OMA" id="QAHMLLC"/>
<organism evidence="2 3">
    <name type="scientific">Cordyceps militaris</name>
    <name type="common">Caterpillar fungus</name>
    <name type="synonym">Clavaria militaris</name>
    <dbReference type="NCBI Taxonomy" id="73501"/>
    <lineage>
        <taxon>Eukaryota</taxon>
        <taxon>Fungi</taxon>
        <taxon>Dikarya</taxon>
        <taxon>Ascomycota</taxon>
        <taxon>Pezizomycotina</taxon>
        <taxon>Sordariomycetes</taxon>
        <taxon>Hypocreomycetidae</taxon>
        <taxon>Hypocreales</taxon>
        <taxon>Cordycipitaceae</taxon>
        <taxon>Cordyceps</taxon>
    </lineage>
</organism>
<feature type="chain" id="PRO_5014162033" evidence="1">
    <location>
        <begin position="21"/>
        <end position="64"/>
    </location>
</feature>
<evidence type="ECO:0000313" key="2">
    <source>
        <dbReference type="EMBL" id="ATY60502.1"/>
    </source>
</evidence>
<dbReference type="VEuPathDB" id="FungiDB:CCM_03281"/>
<name>A0A2H4SBL6_CORMI</name>
<accession>A0A2H4SBL6</accession>
<dbReference type="EMBL" id="CP023323">
    <property type="protein sequence ID" value="ATY60502.1"/>
    <property type="molecule type" value="Genomic_DNA"/>
</dbReference>
<evidence type="ECO:0000256" key="1">
    <source>
        <dbReference type="SAM" id="SignalP"/>
    </source>
</evidence>
<gene>
    <name evidence="2" type="ORF">A9K55_005692</name>
</gene>
<keyword evidence="1" id="KW-0732">Signal</keyword>
<dbReference type="AlphaFoldDB" id="A0A2H4SBL6"/>
<sequence>MQARMLLCLALAALQSTVEGLPLDGLFTRDQLATTANIHLPGAAAARAYQAEVSAADAKEVLGV</sequence>
<dbReference type="OrthoDB" id="10378554at2759"/>
<feature type="signal peptide" evidence="1">
    <location>
        <begin position="1"/>
        <end position="20"/>
    </location>
</feature>
<dbReference type="VEuPathDB" id="FungiDB:A9K55_005692"/>
<reference evidence="2 3" key="1">
    <citation type="journal article" date="2017" name="BMC Genomics">
        <title>Chromosome level assembly and secondary metabolite potential of the parasitic fungus Cordyceps militaris.</title>
        <authorList>
            <person name="Kramer G.J."/>
            <person name="Nodwell J.R."/>
        </authorList>
    </citation>
    <scope>NUCLEOTIDE SEQUENCE [LARGE SCALE GENOMIC DNA]</scope>
    <source>
        <strain evidence="2 3">ATCC 34164</strain>
    </source>
</reference>
<evidence type="ECO:0000313" key="3">
    <source>
        <dbReference type="Proteomes" id="UP000323067"/>
    </source>
</evidence>